<sequence length="1450" mass="164040">MAIFNFQILLLYSSLSLFFCFLFPQTHSLSFNLTNIGPQHQNVNITTFGDAYISSQGLQVTPDERGNLQAKAGKATYVDLLHLWDKSTGNLTDFETHFVFVIDLGMTQRFADGLTFFLAPNGSKITAGGAMGLPFESINLSAFAPSSPFVAVEFDTFQNNEPWDSWDPVNISPITHVGIDVNSLESKVTAPWYCNVPDGIENEAWIRYDSSSHNLSVVFTGSTNTTRFNDTIHLIVDLRDYLPEWVTFGFSAATGELFEKNSVKSWEFSSSLQINSGTNENVTDPVPRPKQFPLGALVGIVAGSVVLVGGFGLWKRSRANEKDEFEVEMSMENEFESGKASKESDIYSFGVVALEIACGRKPFDLKVPECQMGMVEWVWDLYAMGRLLEAADPKIGPDFDEQEMQRLMIVGLWYEAKFIEEIVGVLKRKLIGARPRLADCLESQELEKNMQTLKIKLEYLRAQENDINVEISSAESQPRKRRKKEVEVWLGDVQRLKDDAQILEKEVLGERKVVPHALLGKEILKKIQEVQELQERGRVFNGLLVNEVPIGRQLIPPTKDFVDSTKARNKENVWECLMDEDVRKIGVYGMGGVGKTTIMKHIHNLLLEETGKFDSVFLVTVSKAFNITTLQREIDRELNLSLSDVEDEAKRASKLYAVLSRKKRYVLILDDLWEAFSLERVGIPEPTKSNGCKLVLTTRSLEVCRRMECKAVKVELLTEQEALTLFLSMAVGHDTKLAPEVEEIATEVAKECACLPLAIVTVAGSMRGLNGKRDWRNALNELISSTKDAIDVESEVFERLKFSYSRLGNKVLQDCFLYCSLYPEDHDIPVKELIEYWIAEGFIADLNSVEAKFDKGHAILRKLTSTSLLERFTDDYQDCVRVHDLIRDMALRITQSSPRFMVKSGVGLGSVPYDEWSEDLERISLMYNIIEELPMRPPDCPRLTTLLLTQNRLSEIPDSFFTYIRGLEVLDLSDNMIKSLPESISNLENLHAIILVGCRSLEYVPSLEKMKALKVFKLTHSRINEAPKGIEELVNLRELDLSNNLRLEMFPGSRLHRLSKLQCLRVEGTPVEVLAKDLMCLTELKVVAVRLNNILELTGYVMSQQFQGLEKYRLAVGRHISLFEEGNGVCIKIDELCRSGVDQLVLPNNITSSRLWGCHDLISLSSIPWLKDARHVGIFIVSGCDGLESIFSSSSFSQDGQISLRTVESFHLSHLPSCRVFFDGIAPPCNISFNLKRLSFQRCDCVKNIFPAQLLQNFPNLEVLRVGRCKNVEDIIEGEEEMSDSNTATLPRLRELHLFSLPRLKSIYTGILVCESVELIRVWDCPMIRRLPLSLHINNDQATPPPALNYIKGEQKWWESLRWDDPLTKTILEPFFRKEALKKMEFKLDLHDDKRKQKAIKTVSGLNGVLSVLMKNEILTVTGDDAMDAVMVYARLTKRFNTEILTVGPA</sequence>
<protein>
    <submittedName>
        <fullName evidence="1">Uncharacterized protein</fullName>
    </submittedName>
</protein>
<reference evidence="1 2" key="1">
    <citation type="journal article" date="2021" name="Hortic Res">
        <title>High-quality reference genome and annotation aids understanding of berry development for evergreen blueberry (Vaccinium darrowii).</title>
        <authorList>
            <person name="Yu J."/>
            <person name="Hulse-Kemp A.M."/>
            <person name="Babiker E."/>
            <person name="Staton M."/>
        </authorList>
    </citation>
    <scope>NUCLEOTIDE SEQUENCE [LARGE SCALE GENOMIC DNA]</scope>
    <source>
        <strain evidence="2">cv. NJ 8807/NJ 8810</strain>
        <tissue evidence="1">Young leaf</tissue>
    </source>
</reference>
<keyword evidence="2" id="KW-1185">Reference proteome</keyword>
<accession>A0ACB7X049</accession>
<name>A0ACB7X049_9ERIC</name>
<evidence type="ECO:0000313" key="1">
    <source>
        <dbReference type="EMBL" id="KAH7834136.1"/>
    </source>
</evidence>
<dbReference type="Proteomes" id="UP000828048">
    <property type="component" value="Chromosome 2"/>
</dbReference>
<evidence type="ECO:0000313" key="2">
    <source>
        <dbReference type="Proteomes" id="UP000828048"/>
    </source>
</evidence>
<comment type="caution">
    <text evidence="1">The sequence shown here is derived from an EMBL/GenBank/DDBJ whole genome shotgun (WGS) entry which is preliminary data.</text>
</comment>
<dbReference type="EMBL" id="CM037152">
    <property type="protein sequence ID" value="KAH7834136.1"/>
    <property type="molecule type" value="Genomic_DNA"/>
</dbReference>
<organism evidence="1 2">
    <name type="scientific">Vaccinium darrowii</name>
    <dbReference type="NCBI Taxonomy" id="229202"/>
    <lineage>
        <taxon>Eukaryota</taxon>
        <taxon>Viridiplantae</taxon>
        <taxon>Streptophyta</taxon>
        <taxon>Embryophyta</taxon>
        <taxon>Tracheophyta</taxon>
        <taxon>Spermatophyta</taxon>
        <taxon>Magnoliopsida</taxon>
        <taxon>eudicotyledons</taxon>
        <taxon>Gunneridae</taxon>
        <taxon>Pentapetalae</taxon>
        <taxon>asterids</taxon>
        <taxon>Ericales</taxon>
        <taxon>Ericaceae</taxon>
        <taxon>Vaccinioideae</taxon>
        <taxon>Vaccinieae</taxon>
        <taxon>Vaccinium</taxon>
    </lineage>
</organism>
<gene>
    <name evidence="1" type="ORF">Vadar_013017</name>
</gene>
<proteinExistence type="predicted"/>